<feature type="compositionally biased region" description="Basic residues" evidence="1">
    <location>
        <begin position="11"/>
        <end position="20"/>
    </location>
</feature>
<organism evidence="2 3">
    <name type="scientific">Eumeta variegata</name>
    <name type="common">Bagworm moth</name>
    <name type="synonym">Eumeta japonica</name>
    <dbReference type="NCBI Taxonomy" id="151549"/>
    <lineage>
        <taxon>Eukaryota</taxon>
        <taxon>Metazoa</taxon>
        <taxon>Ecdysozoa</taxon>
        <taxon>Arthropoda</taxon>
        <taxon>Hexapoda</taxon>
        <taxon>Insecta</taxon>
        <taxon>Pterygota</taxon>
        <taxon>Neoptera</taxon>
        <taxon>Endopterygota</taxon>
        <taxon>Lepidoptera</taxon>
        <taxon>Glossata</taxon>
        <taxon>Ditrysia</taxon>
        <taxon>Tineoidea</taxon>
        <taxon>Psychidae</taxon>
        <taxon>Oiketicinae</taxon>
        <taxon>Eumeta</taxon>
    </lineage>
</organism>
<dbReference type="AlphaFoldDB" id="A0A4C1ZFX7"/>
<evidence type="ECO:0000313" key="3">
    <source>
        <dbReference type="Proteomes" id="UP000299102"/>
    </source>
</evidence>
<accession>A0A4C1ZFX7</accession>
<name>A0A4C1ZFX7_EUMVA</name>
<evidence type="ECO:0000256" key="1">
    <source>
        <dbReference type="SAM" id="MobiDB-lite"/>
    </source>
</evidence>
<comment type="caution">
    <text evidence="2">The sequence shown here is derived from an EMBL/GenBank/DDBJ whole genome shotgun (WGS) entry which is preliminary data.</text>
</comment>
<dbReference type="EMBL" id="BGZK01001810">
    <property type="protein sequence ID" value="GBP86700.1"/>
    <property type="molecule type" value="Genomic_DNA"/>
</dbReference>
<reference evidence="2 3" key="1">
    <citation type="journal article" date="2019" name="Commun. Biol.">
        <title>The bagworm genome reveals a unique fibroin gene that provides high tensile strength.</title>
        <authorList>
            <person name="Kono N."/>
            <person name="Nakamura H."/>
            <person name="Ohtoshi R."/>
            <person name="Tomita M."/>
            <person name="Numata K."/>
            <person name="Arakawa K."/>
        </authorList>
    </citation>
    <scope>NUCLEOTIDE SEQUENCE [LARGE SCALE GENOMIC DNA]</scope>
</reference>
<gene>
    <name evidence="2" type="ORF">EVAR_80493_1</name>
</gene>
<keyword evidence="3" id="KW-1185">Reference proteome</keyword>
<sequence>MLKLGDICTRPKSRSRKGRGRGPSGGRRLETGQEAARASLDPGGGAVGDKKNSTGSIQAAKCTRDRVTVNPPRHAAPAPPRPANARARVSAGRFMLRSCPL</sequence>
<dbReference type="Proteomes" id="UP000299102">
    <property type="component" value="Unassembled WGS sequence"/>
</dbReference>
<evidence type="ECO:0000313" key="2">
    <source>
        <dbReference type="EMBL" id="GBP86700.1"/>
    </source>
</evidence>
<proteinExistence type="predicted"/>
<feature type="region of interest" description="Disordered" evidence="1">
    <location>
        <begin position="1"/>
        <end position="87"/>
    </location>
</feature>
<protein>
    <submittedName>
        <fullName evidence="2">Uncharacterized protein</fullName>
    </submittedName>
</protein>